<dbReference type="InterPro" id="IPR017438">
    <property type="entry name" value="ATP-NAD_kinase_N"/>
</dbReference>
<feature type="binding site" evidence="6">
    <location>
        <position position="183"/>
    </location>
    <ligand>
        <name>NAD(+)</name>
        <dbReference type="ChEBI" id="CHEBI:57540"/>
    </ligand>
</feature>
<name>E8R1E9_ISOPI</name>
<feature type="active site" description="Proton acceptor" evidence="6">
    <location>
        <position position="92"/>
    </location>
</feature>
<evidence type="ECO:0000313" key="9">
    <source>
        <dbReference type="Proteomes" id="UP000008631"/>
    </source>
</evidence>
<feature type="binding site" evidence="6">
    <location>
        <begin position="92"/>
        <end position="93"/>
    </location>
    <ligand>
        <name>NAD(+)</name>
        <dbReference type="ChEBI" id="CHEBI:57540"/>
    </ligand>
</feature>
<dbReference type="InParanoid" id="E8R1E9"/>
<proteinExistence type="inferred from homology"/>
<evidence type="ECO:0000256" key="5">
    <source>
        <dbReference type="ARBA" id="ARBA00047925"/>
    </source>
</evidence>
<dbReference type="EMBL" id="CP002353">
    <property type="protein sequence ID" value="ADV62366.1"/>
    <property type="molecule type" value="Genomic_DNA"/>
</dbReference>
<dbReference type="GO" id="GO:0051287">
    <property type="term" value="F:NAD binding"/>
    <property type="evidence" value="ECO:0007669"/>
    <property type="project" value="UniProtKB-ARBA"/>
</dbReference>
<feature type="binding site" evidence="6">
    <location>
        <begin position="213"/>
        <end position="218"/>
    </location>
    <ligand>
        <name>NAD(+)</name>
        <dbReference type="ChEBI" id="CHEBI:57540"/>
    </ligand>
</feature>
<dbReference type="RefSeq" id="WP_013564654.1">
    <property type="nucleotide sequence ID" value="NC_014962.1"/>
</dbReference>
<reference evidence="8 9" key="2">
    <citation type="journal article" date="2011" name="Stand. Genomic Sci.">
        <title>Complete genome sequence of Isosphaera pallida type strain (IS1B).</title>
        <authorList>
            <consortium name="US DOE Joint Genome Institute (JGI-PGF)"/>
            <person name="Goker M."/>
            <person name="Cleland D."/>
            <person name="Saunders E."/>
            <person name="Lapidus A."/>
            <person name="Nolan M."/>
            <person name="Lucas S."/>
            <person name="Hammon N."/>
            <person name="Deshpande S."/>
            <person name="Cheng J.F."/>
            <person name="Tapia R."/>
            <person name="Han C."/>
            <person name="Goodwin L."/>
            <person name="Pitluck S."/>
            <person name="Liolios K."/>
            <person name="Pagani I."/>
            <person name="Ivanova N."/>
            <person name="Mavromatis K."/>
            <person name="Pati A."/>
            <person name="Chen A."/>
            <person name="Palaniappan K."/>
            <person name="Land M."/>
            <person name="Hauser L."/>
            <person name="Chang Y.J."/>
            <person name="Jeffries C.D."/>
            <person name="Detter J.C."/>
            <person name="Beck B."/>
            <person name="Woyke T."/>
            <person name="Bristow J."/>
            <person name="Eisen J.A."/>
            <person name="Markowitz V."/>
            <person name="Hugenholtz P."/>
            <person name="Kyrpides N.C."/>
            <person name="Klenk H.P."/>
        </authorList>
    </citation>
    <scope>NUCLEOTIDE SEQUENCE [LARGE SCALE GENOMIC DNA]</scope>
    <source>
        <strain evidence="9">ATCC 43644 / DSM 9630 / IS1B</strain>
    </source>
</reference>
<comment type="cofactor">
    <cofactor evidence="6">
        <name>a divalent metal cation</name>
        <dbReference type="ChEBI" id="CHEBI:60240"/>
    </cofactor>
</comment>
<dbReference type="GO" id="GO:0019674">
    <property type="term" value="P:NAD+ metabolic process"/>
    <property type="evidence" value="ECO:0007669"/>
    <property type="project" value="InterPro"/>
</dbReference>
<evidence type="ECO:0000256" key="3">
    <source>
        <dbReference type="ARBA" id="ARBA00022857"/>
    </source>
</evidence>
<sequence length="323" mass="35314">MTWDDLGQNNPTQDDDDTDSDDSHAAPRGPNPPPLVVAILGNGSKPQVHDHAQRIAQAIQARPDLRLGPIDLSDSTDLSDLKADVALVLGGDGTVLHTSRRMAGHPVPVVGVNMGRLGFLTESTPEDLINRLDDLAARRFRIDHLMTIRGELIPFAGDPKGFERSEVFRGLNDVVIRAAPEFHILEIGLRIDGERVITYRGDGVILATPVGSTAHNLSAGGPILPQDAQMFVVNPICPFTLSQRPLVDAAHKTYELENLTDRAAVAVVDGQRQFPLLKGDRLRVRRDASSLPMVRLPGHSFYRTLRDKLGWGLSPLENLPPHR</sequence>
<comment type="similarity">
    <text evidence="6">Belongs to the NAD kinase family.</text>
</comment>
<feature type="binding site" evidence="6">
    <location>
        <position position="200"/>
    </location>
    <ligand>
        <name>NAD(+)</name>
        <dbReference type="ChEBI" id="CHEBI:57540"/>
    </ligand>
</feature>
<keyword evidence="6" id="KW-0963">Cytoplasm</keyword>
<keyword evidence="6" id="KW-0067">ATP-binding</keyword>
<comment type="catalytic activity">
    <reaction evidence="5 6">
        <text>NAD(+) + ATP = ADP + NADP(+) + H(+)</text>
        <dbReference type="Rhea" id="RHEA:18629"/>
        <dbReference type="ChEBI" id="CHEBI:15378"/>
        <dbReference type="ChEBI" id="CHEBI:30616"/>
        <dbReference type="ChEBI" id="CHEBI:57540"/>
        <dbReference type="ChEBI" id="CHEBI:58349"/>
        <dbReference type="ChEBI" id="CHEBI:456216"/>
        <dbReference type="EC" id="2.7.1.23"/>
    </reaction>
</comment>
<keyword evidence="4 6" id="KW-0520">NAD</keyword>
<dbReference type="InterPro" id="IPR002504">
    <property type="entry name" value="NADK"/>
</dbReference>
<feature type="binding site" evidence="6">
    <location>
        <position position="210"/>
    </location>
    <ligand>
        <name>NAD(+)</name>
        <dbReference type="ChEBI" id="CHEBI:57540"/>
    </ligand>
</feature>
<dbReference type="STRING" id="575540.Isop_1783"/>
<keyword evidence="2 6" id="KW-0418">Kinase</keyword>
<evidence type="ECO:0000256" key="6">
    <source>
        <dbReference type="HAMAP-Rule" id="MF_00361"/>
    </source>
</evidence>
<reference key="1">
    <citation type="submission" date="2010-11" db="EMBL/GenBank/DDBJ databases">
        <title>The complete sequence of chromosome of Isophaera pallida ATCC 43644.</title>
        <authorList>
            <consortium name="US DOE Joint Genome Institute (JGI-PGF)"/>
            <person name="Lucas S."/>
            <person name="Copeland A."/>
            <person name="Lapidus A."/>
            <person name="Bruce D."/>
            <person name="Goodwin L."/>
            <person name="Pitluck S."/>
            <person name="Kyrpides N."/>
            <person name="Mavromatis K."/>
            <person name="Pagani I."/>
            <person name="Ivanova N."/>
            <person name="Saunders E."/>
            <person name="Brettin T."/>
            <person name="Detter J.C."/>
            <person name="Han C."/>
            <person name="Tapia R."/>
            <person name="Land M."/>
            <person name="Hauser L."/>
            <person name="Markowitz V."/>
            <person name="Cheng J.-F."/>
            <person name="Hugenholtz P."/>
            <person name="Woyke T."/>
            <person name="Wu D."/>
            <person name="Eisen J.A."/>
        </authorList>
    </citation>
    <scope>NUCLEOTIDE SEQUENCE</scope>
    <source>
        <strain>ATCC 43644</strain>
    </source>
</reference>
<evidence type="ECO:0000256" key="1">
    <source>
        <dbReference type="ARBA" id="ARBA00022679"/>
    </source>
</evidence>
<organism evidence="8 9">
    <name type="scientific">Isosphaera pallida (strain ATCC 43644 / DSM 9630 / IS1B)</name>
    <dbReference type="NCBI Taxonomy" id="575540"/>
    <lineage>
        <taxon>Bacteria</taxon>
        <taxon>Pseudomonadati</taxon>
        <taxon>Planctomycetota</taxon>
        <taxon>Planctomycetia</taxon>
        <taxon>Isosphaerales</taxon>
        <taxon>Isosphaeraceae</taxon>
        <taxon>Isosphaera</taxon>
    </lineage>
</organism>
<keyword evidence="3 6" id="KW-0521">NADP</keyword>
<feature type="region of interest" description="Disordered" evidence="7">
    <location>
        <begin position="1"/>
        <end position="34"/>
    </location>
</feature>
<dbReference type="GO" id="GO:0003951">
    <property type="term" value="F:NAD+ kinase activity"/>
    <property type="evidence" value="ECO:0007669"/>
    <property type="project" value="UniProtKB-UniRule"/>
</dbReference>
<accession>E8R1E9</accession>
<dbReference type="GO" id="GO:0046872">
    <property type="term" value="F:metal ion binding"/>
    <property type="evidence" value="ECO:0007669"/>
    <property type="project" value="UniProtKB-UniRule"/>
</dbReference>
<keyword evidence="9" id="KW-1185">Reference proteome</keyword>
<dbReference type="Gene3D" id="3.40.50.10330">
    <property type="entry name" value="Probable inorganic polyphosphate/atp-NAD kinase, domain 1"/>
    <property type="match status" value="1"/>
</dbReference>
<dbReference type="eggNOG" id="COG0061">
    <property type="taxonomic scope" value="Bacteria"/>
</dbReference>
<comment type="subcellular location">
    <subcellularLocation>
        <location evidence="6">Cytoplasm</location>
    </subcellularLocation>
</comment>
<gene>
    <name evidence="6" type="primary">nadK</name>
    <name evidence="8" type="ordered locus">Isop_1783</name>
</gene>
<dbReference type="FunCoup" id="E8R1E9">
    <property type="interactions" value="493"/>
</dbReference>
<dbReference type="PANTHER" id="PTHR20275">
    <property type="entry name" value="NAD KINASE"/>
    <property type="match status" value="1"/>
</dbReference>
<comment type="function">
    <text evidence="6">Involved in the regulation of the intracellular balance of NAD and NADP, and is a key enzyme in the biosynthesis of NADP. Catalyzes specifically the phosphorylation on 2'-hydroxyl of the adenosine moiety of NAD to yield NADP.</text>
</comment>
<feature type="binding site" evidence="6">
    <location>
        <position position="202"/>
    </location>
    <ligand>
        <name>NAD(+)</name>
        <dbReference type="ChEBI" id="CHEBI:57540"/>
    </ligand>
</feature>
<dbReference type="Pfam" id="PF01513">
    <property type="entry name" value="NAD_kinase"/>
    <property type="match status" value="1"/>
</dbReference>
<keyword evidence="1 6" id="KW-0808">Transferase</keyword>
<protein>
    <recommendedName>
        <fullName evidence="6">NAD kinase</fullName>
        <ecNumber evidence="6">2.7.1.23</ecNumber>
    </recommendedName>
    <alternativeName>
        <fullName evidence="6">ATP-dependent NAD kinase</fullName>
    </alternativeName>
</protein>
<comment type="caution">
    <text evidence="6">Lacks conserved residue(s) required for the propagation of feature annotation.</text>
</comment>
<dbReference type="AlphaFoldDB" id="E8R1E9"/>
<dbReference type="InterPro" id="IPR016064">
    <property type="entry name" value="NAD/diacylglycerol_kinase_sf"/>
</dbReference>
<dbReference type="GO" id="GO:0005524">
    <property type="term" value="F:ATP binding"/>
    <property type="evidence" value="ECO:0007669"/>
    <property type="project" value="UniProtKB-KW"/>
</dbReference>
<evidence type="ECO:0000256" key="7">
    <source>
        <dbReference type="SAM" id="MobiDB-lite"/>
    </source>
</evidence>
<evidence type="ECO:0000313" key="8">
    <source>
        <dbReference type="EMBL" id="ADV62366.1"/>
    </source>
</evidence>
<dbReference type="GO" id="GO:0005737">
    <property type="term" value="C:cytoplasm"/>
    <property type="evidence" value="ECO:0007669"/>
    <property type="project" value="UniProtKB-SubCell"/>
</dbReference>
<dbReference type="InterPro" id="IPR017437">
    <property type="entry name" value="ATP-NAD_kinase_PpnK-typ_C"/>
</dbReference>
<dbReference type="Proteomes" id="UP000008631">
    <property type="component" value="Chromosome"/>
</dbReference>
<evidence type="ECO:0000256" key="2">
    <source>
        <dbReference type="ARBA" id="ARBA00022777"/>
    </source>
</evidence>
<dbReference type="KEGG" id="ipa:Isop_1783"/>
<dbReference type="Pfam" id="PF20143">
    <property type="entry name" value="NAD_kinase_C"/>
    <property type="match status" value="1"/>
</dbReference>
<dbReference type="EC" id="2.7.1.23" evidence="6"/>
<dbReference type="OrthoDB" id="9774737at2"/>
<dbReference type="PANTHER" id="PTHR20275:SF0">
    <property type="entry name" value="NAD KINASE"/>
    <property type="match status" value="1"/>
</dbReference>
<dbReference type="SUPFAM" id="SSF111331">
    <property type="entry name" value="NAD kinase/diacylglycerol kinase-like"/>
    <property type="match status" value="1"/>
</dbReference>
<dbReference type="HAMAP" id="MF_00361">
    <property type="entry name" value="NAD_kinase"/>
    <property type="match status" value="1"/>
</dbReference>
<feature type="binding site" evidence="6">
    <location>
        <begin position="172"/>
        <end position="173"/>
    </location>
    <ligand>
        <name>NAD(+)</name>
        <dbReference type="ChEBI" id="CHEBI:57540"/>
    </ligand>
</feature>
<dbReference type="Gene3D" id="2.60.200.30">
    <property type="entry name" value="Probable inorganic polyphosphate/atp-NAD kinase, domain 2"/>
    <property type="match status" value="1"/>
</dbReference>
<feature type="binding site" evidence="6">
    <location>
        <position position="271"/>
    </location>
    <ligand>
        <name>NAD(+)</name>
        <dbReference type="ChEBI" id="CHEBI:57540"/>
    </ligand>
</feature>
<keyword evidence="6" id="KW-0547">Nucleotide-binding</keyword>
<feature type="binding site" evidence="6">
    <location>
        <position position="97"/>
    </location>
    <ligand>
        <name>NAD(+)</name>
        <dbReference type="ChEBI" id="CHEBI:57540"/>
    </ligand>
</feature>
<dbReference type="HOGENOM" id="CLU_008831_0_0_0"/>
<dbReference type="GO" id="GO:0006741">
    <property type="term" value="P:NADP+ biosynthetic process"/>
    <property type="evidence" value="ECO:0007669"/>
    <property type="project" value="UniProtKB-UniRule"/>
</dbReference>
<evidence type="ECO:0000256" key="4">
    <source>
        <dbReference type="ARBA" id="ARBA00023027"/>
    </source>
</evidence>